<accession>A0A2P6NU38</accession>
<evidence type="ECO:0000313" key="11">
    <source>
        <dbReference type="EMBL" id="PRP87378.1"/>
    </source>
</evidence>
<keyword evidence="3 9" id="KW-0479">Metal-binding</keyword>
<protein>
    <submittedName>
        <fullName evidence="11">G-protein subunit alpha 5</fullName>
    </submittedName>
</protein>
<evidence type="ECO:0000256" key="5">
    <source>
        <dbReference type="ARBA" id="ARBA00022842"/>
    </source>
</evidence>
<dbReference type="GO" id="GO:0005737">
    <property type="term" value="C:cytoplasm"/>
    <property type="evidence" value="ECO:0007669"/>
    <property type="project" value="TreeGrafter"/>
</dbReference>
<dbReference type="GO" id="GO:0031683">
    <property type="term" value="F:G-protein beta/gamma-subunit complex binding"/>
    <property type="evidence" value="ECO:0007669"/>
    <property type="project" value="InterPro"/>
</dbReference>
<dbReference type="GO" id="GO:0003924">
    <property type="term" value="F:GTPase activity"/>
    <property type="evidence" value="ECO:0007669"/>
    <property type="project" value="InterPro"/>
</dbReference>
<keyword evidence="6 8" id="KW-0342">GTP-binding</keyword>
<keyword evidence="12" id="KW-1185">Reference proteome</keyword>
<dbReference type="InterPro" id="IPR027417">
    <property type="entry name" value="P-loop_NTPase"/>
</dbReference>
<proteinExistence type="inferred from homology"/>
<dbReference type="OrthoDB" id="5817230at2759"/>
<dbReference type="CDD" id="cd00066">
    <property type="entry name" value="G-alpha"/>
    <property type="match status" value="1"/>
</dbReference>
<dbReference type="SUPFAM" id="SSF52540">
    <property type="entry name" value="P-loop containing nucleoside triphosphate hydrolases"/>
    <property type="match status" value="1"/>
</dbReference>
<evidence type="ECO:0000256" key="3">
    <source>
        <dbReference type="ARBA" id="ARBA00022723"/>
    </source>
</evidence>
<reference evidence="11 12" key="1">
    <citation type="journal article" date="2018" name="Genome Biol. Evol.">
        <title>Multiple Roots of Fruiting Body Formation in Amoebozoa.</title>
        <authorList>
            <person name="Hillmann F."/>
            <person name="Forbes G."/>
            <person name="Novohradska S."/>
            <person name="Ferling I."/>
            <person name="Riege K."/>
            <person name="Groth M."/>
            <person name="Westermann M."/>
            <person name="Marz M."/>
            <person name="Spaller T."/>
            <person name="Winckler T."/>
            <person name="Schaap P."/>
            <person name="Glockner G."/>
        </authorList>
    </citation>
    <scope>NUCLEOTIDE SEQUENCE [LARGE SCALE GENOMIC DNA]</scope>
    <source>
        <strain evidence="11 12">Jena</strain>
    </source>
</reference>
<gene>
    <name evidence="11" type="ORF">PROFUN_01640</name>
</gene>
<dbReference type="Proteomes" id="UP000241769">
    <property type="component" value="Unassembled WGS sequence"/>
</dbReference>
<dbReference type="GO" id="GO:0006935">
    <property type="term" value="P:chemotaxis"/>
    <property type="evidence" value="ECO:0007669"/>
    <property type="project" value="UniProtKB-ARBA"/>
</dbReference>
<evidence type="ECO:0000256" key="1">
    <source>
        <dbReference type="ARBA" id="ARBA00005804"/>
    </source>
</evidence>
<evidence type="ECO:0000313" key="12">
    <source>
        <dbReference type="Proteomes" id="UP000241769"/>
    </source>
</evidence>
<dbReference type="GO" id="GO:0046872">
    <property type="term" value="F:metal ion binding"/>
    <property type="evidence" value="ECO:0007669"/>
    <property type="project" value="UniProtKB-KW"/>
</dbReference>
<dbReference type="Pfam" id="PF00503">
    <property type="entry name" value="G-alpha"/>
    <property type="match status" value="1"/>
</dbReference>
<feature type="binding site" evidence="9">
    <location>
        <position position="316"/>
    </location>
    <ligand>
        <name>Mg(2+)</name>
        <dbReference type="ChEBI" id="CHEBI:18420"/>
    </ligand>
</feature>
<evidence type="ECO:0000256" key="4">
    <source>
        <dbReference type="ARBA" id="ARBA00022741"/>
    </source>
</evidence>
<dbReference type="GO" id="GO:0005834">
    <property type="term" value="C:heterotrimeric G-protein complex"/>
    <property type="evidence" value="ECO:0007669"/>
    <property type="project" value="TreeGrafter"/>
</dbReference>
<comment type="caution">
    <text evidence="11">The sequence shown here is derived from an EMBL/GenBank/DDBJ whole genome shotgun (WGS) entry which is preliminary data.</text>
</comment>
<dbReference type="FunFam" id="3.40.50.300:FF:002307">
    <property type="entry name" value="Guanine nucleotide-binding protein G(k) subunit alpha"/>
    <property type="match status" value="1"/>
</dbReference>
<dbReference type="PROSITE" id="PS51882">
    <property type="entry name" value="G_ALPHA"/>
    <property type="match status" value="1"/>
</dbReference>
<dbReference type="Gene3D" id="1.10.400.10">
    <property type="entry name" value="GI Alpha 1, domain 2-like"/>
    <property type="match status" value="1"/>
</dbReference>
<dbReference type="InParanoid" id="A0A2P6NU38"/>
<dbReference type="FunFam" id="1.10.400.10:FF:000007">
    <property type="entry name" value="Guanine nucleotide-binding protein subunit alpha"/>
    <property type="match status" value="1"/>
</dbReference>
<feature type="compositionally biased region" description="Basic and acidic residues" evidence="10">
    <location>
        <begin position="574"/>
        <end position="602"/>
    </location>
</feature>
<evidence type="ECO:0000256" key="8">
    <source>
        <dbReference type="PIRSR" id="PIRSR601019-1"/>
    </source>
</evidence>
<dbReference type="InterPro" id="IPR001019">
    <property type="entry name" value="Gprotein_alpha_su"/>
</dbReference>
<dbReference type="InterPro" id="IPR011025">
    <property type="entry name" value="GproteinA_insert"/>
</dbReference>
<keyword evidence="4 8" id="KW-0547">Nucleotide-binding</keyword>
<feature type="binding site" evidence="8">
    <location>
        <begin position="335"/>
        <end position="339"/>
    </location>
    <ligand>
        <name>GTP</name>
        <dbReference type="ChEBI" id="CHEBI:37565"/>
    </ligand>
</feature>
<feature type="binding site" evidence="8">
    <location>
        <begin position="285"/>
        <end position="286"/>
    </location>
    <ligand>
        <name>GTP</name>
        <dbReference type="ChEBI" id="CHEBI:37565"/>
    </ligand>
</feature>
<dbReference type="STRING" id="1890364.A0A2P6NU38"/>
<name>A0A2P6NU38_9EUKA</name>
<dbReference type="Gene3D" id="3.40.50.300">
    <property type="entry name" value="P-loop containing nucleotide triphosphate hydrolases"/>
    <property type="match status" value="1"/>
</dbReference>
<sequence>MESNSTNNEYPTAKYRPRWVSPVRRRLDVDLPEPIVALSETIEEDNWLKAAHPDSVWDKRDASKEVHLRSSGDLVVCSQKQVFFFSQSQPQKPIGKEAILLSSTDFTLTQGNNEAAEFVMGMCISGGTGRKQSRQIDRSLDADNRKRRQEVKLLLLGHYSEKMGLIIRLSLTPAGTGESGKSTIFKQMKIIQINGGFSTDELKTYKFVVYGNCINQMKVVVGAVTKLGLEFDSPDNQASADRIAKASSSGDDWSVEIGNDIHNLWSDSATRSAVQKRDEIFQLNDSAEYFFENVQRINKPDYLPTVDDVLRSRVRSTGIEEAVFNFSDLSFRMVDVGGQRSERRKWIHCFEGSTAIVFCVAISEYDQKLREEDSINRMEESLMLFEEVCNSKYFRQTSIILFLNKIDIFKEKITRVPLTVCPAFQSYAPQEGDGDSFEAASQYIRNRFLEKDQTKSHQIFPHFTIAVDTKNIETIWKDVTETLLREILTEVTIRKGGTGPHVTKSIPSTFPRAVRSVFNFERGELTNARTNHNRMSSLSTNEFFDGKAAVRSNTGGEQQGPAKNYAADVLTDEIDNRQKGERAAAGNPKDREDKTNRDDMHGKSKPKSTNKDGSM</sequence>
<keyword evidence="7" id="KW-0807">Transducer</keyword>
<feature type="binding site" evidence="8">
    <location>
        <begin position="404"/>
        <end position="407"/>
    </location>
    <ligand>
        <name>GTP</name>
        <dbReference type="ChEBI" id="CHEBI:37565"/>
    </ligand>
</feature>
<organism evidence="11 12">
    <name type="scientific">Planoprotostelium fungivorum</name>
    <dbReference type="NCBI Taxonomy" id="1890364"/>
    <lineage>
        <taxon>Eukaryota</taxon>
        <taxon>Amoebozoa</taxon>
        <taxon>Evosea</taxon>
        <taxon>Variosea</taxon>
        <taxon>Cavosteliida</taxon>
        <taxon>Cavosteliaceae</taxon>
        <taxon>Planoprotostelium</taxon>
    </lineage>
</organism>
<dbReference type="SMART" id="SM00275">
    <property type="entry name" value="G_alpha"/>
    <property type="match status" value="1"/>
</dbReference>
<dbReference type="PANTHER" id="PTHR10218">
    <property type="entry name" value="GTP-BINDING PROTEIN ALPHA SUBUNIT"/>
    <property type="match status" value="1"/>
</dbReference>
<keyword evidence="5 9" id="KW-0460">Magnesium</keyword>
<dbReference type="EMBL" id="MDYQ01000021">
    <property type="protein sequence ID" value="PRP87378.1"/>
    <property type="molecule type" value="Genomic_DNA"/>
</dbReference>
<comment type="similarity">
    <text evidence="1">Belongs to the G-alpha family.</text>
</comment>
<evidence type="ECO:0000256" key="9">
    <source>
        <dbReference type="PIRSR" id="PIRSR601019-2"/>
    </source>
</evidence>
<dbReference type="SUPFAM" id="SSF47895">
    <property type="entry name" value="Transducin (alpha subunit), insertion domain"/>
    <property type="match status" value="1"/>
</dbReference>
<dbReference type="GO" id="GO:0005525">
    <property type="term" value="F:GTP binding"/>
    <property type="evidence" value="ECO:0007669"/>
    <property type="project" value="UniProtKB-KW"/>
</dbReference>
<feature type="binding site" evidence="8">
    <location>
        <position position="466"/>
    </location>
    <ligand>
        <name>GTP</name>
        <dbReference type="ChEBI" id="CHEBI:37565"/>
    </ligand>
</feature>
<dbReference type="GO" id="GO:0032502">
    <property type="term" value="P:developmental process"/>
    <property type="evidence" value="ECO:0007669"/>
    <property type="project" value="UniProtKB-ARBA"/>
</dbReference>
<dbReference type="FunCoup" id="A0A2P6NU38">
    <property type="interactions" value="1"/>
</dbReference>
<comment type="subunit">
    <text evidence="2">G proteins are composed of 3 units; alpha, beta and gamma. The alpha chain contains the guanine nucleotide binding site.</text>
</comment>
<dbReference type="GO" id="GO:0001664">
    <property type="term" value="F:G protein-coupled receptor binding"/>
    <property type="evidence" value="ECO:0007669"/>
    <property type="project" value="TreeGrafter"/>
</dbReference>
<evidence type="ECO:0000256" key="6">
    <source>
        <dbReference type="ARBA" id="ARBA00023134"/>
    </source>
</evidence>
<dbReference type="PRINTS" id="PR00318">
    <property type="entry name" value="GPROTEINA"/>
</dbReference>
<dbReference type="PANTHER" id="PTHR10218:SF302">
    <property type="entry name" value="GUANINE NUCLEOTIDE-BINDING PROTEIN ALPHA-5 SUBUNIT"/>
    <property type="match status" value="1"/>
</dbReference>
<dbReference type="GO" id="GO:0007188">
    <property type="term" value="P:adenylate cyclase-modulating G protein-coupled receptor signaling pathway"/>
    <property type="evidence" value="ECO:0007669"/>
    <property type="project" value="TreeGrafter"/>
</dbReference>
<evidence type="ECO:0000256" key="2">
    <source>
        <dbReference type="ARBA" id="ARBA00011356"/>
    </source>
</evidence>
<evidence type="ECO:0000256" key="7">
    <source>
        <dbReference type="ARBA" id="ARBA00023224"/>
    </source>
</evidence>
<feature type="binding site" evidence="9">
    <location>
        <position position="182"/>
    </location>
    <ligand>
        <name>Mg(2+)</name>
        <dbReference type="ChEBI" id="CHEBI:18420"/>
    </ligand>
</feature>
<dbReference type="AlphaFoldDB" id="A0A2P6NU38"/>
<evidence type="ECO:0000256" key="10">
    <source>
        <dbReference type="SAM" id="MobiDB-lite"/>
    </source>
</evidence>
<feature type="binding site" evidence="8">
    <location>
        <begin position="178"/>
        <end position="183"/>
    </location>
    <ligand>
        <name>GTP</name>
        <dbReference type="ChEBI" id="CHEBI:37565"/>
    </ligand>
</feature>
<feature type="region of interest" description="Disordered" evidence="10">
    <location>
        <begin position="551"/>
        <end position="615"/>
    </location>
</feature>